<reference evidence="1" key="1">
    <citation type="submission" date="2020-02" db="EMBL/GenBank/DDBJ databases">
        <authorList>
            <person name="Meier V. D."/>
        </authorList>
    </citation>
    <scope>NUCLEOTIDE SEQUENCE</scope>
    <source>
        <strain evidence="1">AVDCRST_MAG43</strain>
    </source>
</reference>
<dbReference type="AlphaFoldDB" id="A0A6J4UMS9"/>
<dbReference type="PANTHER" id="PTHR40516">
    <property type="entry name" value="ANTITOXIN CHPS-RELATED"/>
    <property type="match status" value="1"/>
</dbReference>
<organism evidence="1">
    <name type="scientific">uncultured Thermomicrobiales bacterium</name>
    <dbReference type="NCBI Taxonomy" id="1645740"/>
    <lineage>
        <taxon>Bacteria</taxon>
        <taxon>Pseudomonadati</taxon>
        <taxon>Thermomicrobiota</taxon>
        <taxon>Thermomicrobia</taxon>
        <taxon>Thermomicrobiales</taxon>
        <taxon>environmental samples</taxon>
    </lineage>
</organism>
<name>A0A6J4UMS9_9BACT</name>
<dbReference type="GO" id="GO:0097351">
    <property type="term" value="F:toxin sequestering activity"/>
    <property type="evidence" value="ECO:0007669"/>
    <property type="project" value="InterPro"/>
</dbReference>
<sequence length="126" mass="14263">MVDADTQRQQEIFSCWRCASLKWFVFARRLRAGPHGTTMGICWRRIMRTMLRKWGKGAGVRISTAVMRAANLNLDQEVDVREEEGCVVIAPLRPISYALASLLDGITEDNLHEEVLTGDAVGRESW</sequence>
<proteinExistence type="predicted"/>
<dbReference type="InterPro" id="IPR039052">
    <property type="entry name" value="Antitox_PemI-like"/>
</dbReference>
<evidence type="ECO:0008006" key="2">
    <source>
        <dbReference type="Google" id="ProtNLM"/>
    </source>
</evidence>
<dbReference type="Gene3D" id="2.10.260.10">
    <property type="match status" value="1"/>
</dbReference>
<dbReference type="InterPro" id="IPR037914">
    <property type="entry name" value="SpoVT-AbrB_sf"/>
</dbReference>
<dbReference type="PANTHER" id="PTHR40516:SF1">
    <property type="entry name" value="ANTITOXIN CHPS-RELATED"/>
    <property type="match status" value="1"/>
</dbReference>
<protein>
    <recommendedName>
        <fullName evidence="2">SpoVT-AbrB domain-containing protein</fullName>
    </recommendedName>
</protein>
<dbReference type="EMBL" id="CADCWI010000064">
    <property type="protein sequence ID" value="CAA9553584.1"/>
    <property type="molecule type" value="Genomic_DNA"/>
</dbReference>
<dbReference type="SUPFAM" id="SSF89447">
    <property type="entry name" value="AbrB/MazE/MraZ-like"/>
    <property type="match status" value="1"/>
</dbReference>
<evidence type="ECO:0000313" key="1">
    <source>
        <dbReference type="EMBL" id="CAA9553584.1"/>
    </source>
</evidence>
<accession>A0A6J4UMS9</accession>
<gene>
    <name evidence="1" type="ORF">AVDCRST_MAG43-1264</name>
</gene>